<keyword evidence="4 10" id="KW-0812">Transmembrane</keyword>
<feature type="transmembrane region" description="Helical" evidence="12">
    <location>
        <begin position="304"/>
        <end position="326"/>
    </location>
</feature>
<dbReference type="InterPro" id="IPR002167">
    <property type="entry name" value="GDC-like"/>
</dbReference>
<evidence type="ECO:0000256" key="7">
    <source>
        <dbReference type="ARBA" id="ARBA00022989"/>
    </source>
</evidence>
<protein>
    <submittedName>
        <fullName evidence="13">Mitochondrial carrier protein LEU5</fullName>
    </submittedName>
</protein>
<dbReference type="STRING" id="45607.A0A2T0FNY9"/>
<comment type="similarity">
    <text evidence="2 11">Belongs to the mitochondrial carrier (TC 2.A.29) family.</text>
</comment>
<proteinExistence type="inferred from homology"/>
<dbReference type="RefSeq" id="XP_024666642.1">
    <property type="nucleotide sequence ID" value="XM_024810874.1"/>
</dbReference>
<keyword evidence="9 10" id="KW-0472">Membrane</keyword>
<dbReference type="EMBL" id="NDIQ01000022">
    <property type="protein sequence ID" value="PRT56697.1"/>
    <property type="molecule type" value="Genomic_DNA"/>
</dbReference>
<evidence type="ECO:0000256" key="6">
    <source>
        <dbReference type="ARBA" id="ARBA00022792"/>
    </source>
</evidence>
<reference evidence="13 14" key="1">
    <citation type="submission" date="2017-04" db="EMBL/GenBank/DDBJ databases">
        <title>Genome sequencing of [Candida] sorbophila.</title>
        <authorList>
            <person name="Ahn J.O."/>
        </authorList>
    </citation>
    <scope>NUCLEOTIDE SEQUENCE [LARGE SCALE GENOMIC DNA]</scope>
    <source>
        <strain evidence="13 14">DS02</strain>
    </source>
</reference>
<dbReference type="GO" id="GO:0005743">
    <property type="term" value="C:mitochondrial inner membrane"/>
    <property type="evidence" value="ECO:0007669"/>
    <property type="project" value="UniProtKB-SubCell"/>
</dbReference>
<feature type="repeat" description="Solcar" evidence="10">
    <location>
        <begin position="246"/>
        <end position="332"/>
    </location>
</feature>
<sequence>MANHQAGIPDDCQSKAAPIDTGIEPIQKQTVDYVVRSGLAGGLAGCAAKTLIAPLDRVKILFQTKNPEFVKYAGSFFGLNRALSHIFSSEGALGLFRGHSVTLLRVFPYAAIKFVAYEQVRAVCIPSKDYETHFRRFLSGSISGVASVFCTYPLDVVRVQLAYRSHDKSRHRLLKAIKGIGYQASEKFRISNYYSGFIPTVIGMVPYAGVSFLAHDTCHDILRSKLLRRFAVDSEKKPRMDGKAPLQNWAELVAGGTSGMLAQTASYPLEIVRRRMQVAGINNARKSIAQTAATVFKESGVRGFFIGLSIGYIKVIPMFACSFFVYEKAKYLLRI</sequence>
<feature type="repeat" description="Solcar" evidence="10">
    <location>
        <begin position="32"/>
        <end position="123"/>
    </location>
</feature>
<dbReference type="OrthoDB" id="270584at2759"/>
<evidence type="ECO:0000256" key="9">
    <source>
        <dbReference type="ARBA" id="ARBA00023136"/>
    </source>
</evidence>
<organism evidence="13 14">
    <name type="scientific">Wickerhamiella sorbophila</name>
    <dbReference type="NCBI Taxonomy" id="45607"/>
    <lineage>
        <taxon>Eukaryota</taxon>
        <taxon>Fungi</taxon>
        <taxon>Dikarya</taxon>
        <taxon>Ascomycota</taxon>
        <taxon>Saccharomycotina</taxon>
        <taxon>Dipodascomycetes</taxon>
        <taxon>Dipodascales</taxon>
        <taxon>Trichomonascaceae</taxon>
        <taxon>Wickerhamiella</taxon>
    </lineage>
</organism>
<dbReference type="AlphaFoldDB" id="A0A2T0FNY9"/>
<name>A0A2T0FNY9_9ASCO</name>
<evidence type="ECO:0000256" key="1">
    <source>
        <dbReference type="ARBA" id="ARBA00004448"/>
    </source>
</evidence>
<evidence type="ECO:0000256" key="3">
    <source>
        <dbReference type="ARBA" id="ARBA00022448"/>
    </source>
</evidence>
<feature type="repeat" description="Solcar" evidence="10">
    <location>
        <begin position="131"/>
        <end position="221"/>
    </location>
</feature>
<keyword evidence="7 12" id="KW-1133">Transmembrane helix</keyword>
<dbReference type="Pfam" id="PF00153">
    <property type="entry name" value="Mito_carr"/>
    <property type="match status" value="3"/>
</dbReference>
<accession>A0A2T0FNY9</accession>
<evidence type="ECO:0000256" key="5">
    <source>
        <dbReference type="ARBA" id="ARBA00022737"/>
    </source>
</evidence>
<dbReference type="InterPro" id="IPR018108">
    <property type="entry name" value="MCP_transmembrane"/>
</dbReference>
<dbReference type="PROSITE" id="PS50920">
    <property type="entry name" value="SOLCAR"/>
    <property type="match status" value="3"/>
</dbReference>
<dbReference type="Gene3D" id="1.50.40.10">
    <property type="entry name" value="Mitochondrial carrier domain"/>
    <property type="match status" value="1"/>
</dbReference>
<dbReference type="GO" id="GO:0055085">
    <property type="term" value="P:transmembrane transport"/>
    <property type="evidence" value="ECO:0007669"/>
    <property type="project" value="InterPro"/>
</dbReference>
<dbReference type="PRINTS" id="PR00928">
    <property type="entry name" value="GRAVESDC"/>
</dbReference>
<evidence type="ECO:0000313" key="14">
    <source>
        <dbReference type="Proteomes" id="UP000238350"/>
    </source>
</evidence>
<dbReference type="SUPFAM" id="SSF103506">
    <property type="entry name" value="Mitochondrial carrier"/>
    <property type="match status" value="1"/>
</dbReference>
<keyword evidence="5" id="KW-0677">Repeat</keyword>
<evidence type="ECO:0000256" key="2">
    <source>
        <dbReference type="ARBA" id="ARBA00006375"/>
    </source>
</evidence>
<comment type="caution">
    <text evidence="13">The sequence shown here is derived from an EMBL/GenBank/DDBJ whole genome shotgun (WGS) entry which is preliminary data.</text>
</comment>
<evidence type="ECO:0000256" key="11">
    <source>
        <dbReference type="RuleBase" id="RU000488"/>
    </source>
</evidence>
<dbReference type="Proteomes" id="UP000238350">
    <property type="component" value="Unassembled WGS sequence"/>
</dbReference>
<dbReference type="GeneID" id="36518065"/>
<keyword evidence="6" id="KW-0999">Mitochondrion inner membrane</keyword>
<comment type="subcellular location">
    <subcellularLocation>
        <location evidence="1">Mitochondrion inner membrane</location>
        <topology evidence="1">Multi-pass membrane protein</topology>
    </subcellularLocation>
</comment>
<evidence type="ECO:0000313" key="13">
    <source>
        <dbReference type="EMBL" id="PRT56697.1"/>
    </source>
</evidence>
<evidence type="ECO:0000256" key="8">
    <source>
        <dbReference type="ARBA" id="ARBA00023128"/>
    </source>
</evidence>
<dbReference type="PRINTS" id="PR00926">
    <property type="entry name" value="MITOCARRIER"/>
</dbReference>
<keyword evidence="14" id="KW-1185">Reference proteome</keyword>
<dbReference type="InterPro" id="IPR002067">
    <property type="entry name" value="MCP"/>
</dbReference>
<evidence type="ECO:0000256" key="12">
    <source>
        <dbReference type="SAM" id="Phobius"/>
    </source>
</evidence>
<gene>
    <name evidence="13" type="ORF">B9G98_04317</name>
</gene>
<keyword evidence="8" id="KW-0496">Mitochondrion</keyword>
<dbReference type="InterPro" id="IPR023395">
    <property type="entry name" value="MCP_dom_sf"/>
</dbReference>
<evidence type="ECO:0000256" key="4">
    <source>
        <dbReference type="ARBA" id="ARBA00022692"/>
    </source>
</evidence>
<keyword evidence="3 11" id="KW-0813">Transport</keyword>
<evidence type="ECO:0000256" key="10">
    <source>
        <dbReference type="PROSITE-ProRule" id="PRU00282"/>
    </source>
</evidence>
<dbReference type="PANTHER" id="PTHR24089">
    <property type="entry name" value="SOLUTE CARRIER FAMILY 25"/>
    <property type="match status" value="1"/>
</dbReference>